<sequence length="259" mass="28513">MPNIRERAVIEVDIGPAADLNPNLLVFSRRKATSPFVKGALYLEASLEELNKIRQMARHGDPKAERAVATGKDQYDRLIIKRDEISQRQRTLNPMKMFTHYNESRAFESESRKHYAIVRRTSEAFKRSLLSLPSGDFTRVEASDLSPTEKVVGFVLKDGGNWGGQPEVNGTSTRDVFTGSFTQTTPQSGEPAGAGTMLTSNSTQFCPTSGPARRESQDSFFSACESFSQEYHEVSPSSASSSSITGTIETSSHMVENSS</sequence>
<protein>
    <submittedName>
        <fullName evidence="1">Uncharacterized protein</fullName>
    </submittedName>
</protein>
<keyword evidence="2" id="KW-1185">Reference proteome</keyword>
<accession>A0ACB8B4D9</accession>
<proteinExistence type="predicted"/>
<evidence type="ECO:0000313" key="2">
    <source>
        <dbReference type="Proteomes" id="UP000790709"/>
    </source>
</evidence>
<reference evidence="1" key="1">
    <citation type="journal article" date="2021" name="New Phytol.">
        <title>Evolutionary innovations through gain and loss of genes in the ectomycorrhizal Boletales.</title>
        <authorList>
            <person name="Wu G."/>
            <person name="Miyauchi S."/>
            <person name="Morin E."/>
            <person name="Kuo A."/>
            <person name="Drula E."/>
            <person name="Varga T."/>
            <person name="Kohler A."/>
            <person name="Feng B."/>
            <person name="Cao Y."/>
            <person name="Lipzen A."/>
            <person name="Daum C."/>
            <person name="Hundley H."/>
            <person name="Pangilinan J."/>
            <person name="Johnson J."/>
            <person name="Barry K."/>
            <person name="LaButti K."/>
            <person name="Ng V."/>
            <person name="Ahrendt S."/>
            <person name="Min B."/>
            <person name="Choi I.G."/>
            <person name="Park H."/>
            <person name="Plett J.M."/>
            <person name="Magnuson J."/>
            <person name="Spatafora J.W."/>
            <person name="Nagy L.G."/>
            <person name="Henrissat B."/>
            <person name="Grigoriev I.V."/>
            <person name="Yang Z.L."/>
            <person name="Xu J."/>
            <person name="Martin F.M."/>
        </authorList>
    </citation>
    <scope>NUCLEOTIDE SEQUENCE</scope>
    <source>
        <strain evidence="1">KUC20120723A-06</strain>
    </source>
</reference>
<dbReference type="EMBL" id="MU266568">
    <property type="protein sequence ID" value="KAH7920625.1"/>
    <property type="molecule type" value="Genomic_DNA"/>
</dbReference>
<evidence type="ECO:0000313" key="1">
    <source>
        <dbReference type="EMBL" id="KAH7920625.1"/>
    </source>
</evidence>
<comment type="caution">
    <text evidence="1">The sequence shown here is derived from an EMBL/GenBank/DDBJ whole genome shotgun (WGS) entry which is preliminary data.</text>
</comment>
<name>A0ACB8B4D9_9AGAM</name>
<dbReference type="Proteomes" id="UP000790709">
    <property type="component" value="Unassembled WGS sequence"/>
</dbReference>
<organism evidence="1 2">
    <name type="scientific">Leucogyrophana mollusca</name>
    <dbReference type="NCBI Taxonomy" id="85980"/>
    <lineage>
        <taxon>Eukaryota</taxon>
        <taxon>Fungi</taxon>
        <taxon>Dikarya</taxon>
        <taxon>Basidiomycota</taxon>
        <taxon>Agaricomycotina</taxon>
        <taxon>Agaricomycetes</taxon>
        <taxon>Agaricomycetidae</taxon>
        <taxon>Boletales</taxon>
        <taxon>Boletales incertae sedis</taxon>
        <taxon>Leucogyrophana</taxon>
    </lineage>
</organism>
<gene>
    <name evidence="1" type="ORF">BV22DRAFT_789799</name>
</gene>